<dbReference type="AlphaFoldDB" id="A0A8X6VWU6"/>
<dbReference type="PANTHER" id="PTHR45749:SF21">
    <property type="entry name" value="DUF4371 DOMAIN-CONTAINING PROTEIN"/>
    <property type="match status" value="1"/>
</dbReference>
<accession>A0A8X6VWU6</accession>
<evidence type="ECO:0000313" key="1">
    <source>
        <dbReference type="EMBL" id="GFY23856.1"/>
    </source>
</evidence>
<dbReference type="EMBL" id="BMAU01021367">
    <property type="protein sequence ID" value="GFY23856.1"/>
    <property type="molecule type" value="Genomic_DNA"/>
</dbReference>
<evidence type="ECO:0000313" key="2">
    <source>
        <dbReference type="Proteomes" id="UP000887159"/>
    </source>
</evidence>
<gene>
    <name evidence="1" type="primary">B5V51_14815</name>
    <name evidence="1" type="ORF">TNCV_3536501</name>
</gene>
<sequence>MAYMFQWITLEKEINHGKTEDQENGRRTLESQKHWYNLFERLNDIINFLDYRNLTFRGHRESLKTDEDTKNSGNFIDLSKLISKCDPTLREHTNRIDNKQLAHHYLNHDIQNELITIMSNTVTNEVIGRIKEAQYYSFFNRLHYRL</sequence>
<dbReference type="PANTHER" id="PTHR45749">
    <property type="match status" value="1"/>
</dbReference>
<dbReference type="Proteomes" id="UP000887159">
    <property type="component" value="Unassembled WGS sequence"/>
</dbReference>
<proteinExistence type="predicted"/>
<protein>
    <submittedName>
        <fullName evidence="1">TTF-type domain-containing protein</fullName>
    </submittedName>
</protein>
<organism evidence="1 2">
    <name type="scientific">Trichonephila clavipes</name>
    <name type="common">Golden silk orbweaver</name>
    <name type="synonym">Nephila clavipes</name>
    <dbReference type="NCBI Taxonomy" id="2585209"/>
    <lineage>
        <taxon>Eukaryota</taxon>
        <taxon>Metazoa</taxon>
        <taxon>Ecdysozoa</taxon>
        <taxon>Arthropoda</taxon>
        <taxon>Chelicerata</taxon>
        <taxon>Arachnida</taxon>
        <taxon>Araneae</taxon>
        <taxon>Araneomorphae</taxon>
        <taxon>Entelegynae</taxon>
        <taxon>Araneoidea</taxon>
        <taxon>Nephilidae</taxon>
        <taxon>Trichonephila</taxon>
    </lineage>
</organism>
<comment type="caution">
    <text evidence="1">The sequence shown here is derived from an EMBL/GenBank/DDBJ whole genome shotgun (WGS) entry which is preliminary data.</text>
</comment>
<reference evidence="1" key="1">
    <citation type="submission" date="2020-08" db="EMBL/GenBank/DDBJ databases">
        <title>Multicomponent nature underlies the extraordinary mechanical properties of spider dragline silk.</title>
        <authorList>
            <person name="Kono N."/>
            <person name="Nakamura H."/>
            <person name="Mori M."/>
            <person name="Yoshida Y."/>
            <person name="Ohtoshi R."/>
            <person name="Malay A.D."/>
            <person name="Moran D.A.P."/>
            <person name="Tomita M."/>
            <person name="Numata K."/>
            <person name="Arakawa K."/>
        </authorList>
    </citation>
    <scope>NUCLEOTIDE SEQUENCE</scope>
</reference>
<name>A0A8X6VWU6_TRICX</name>
<keyword evidence="2" id="KW-1185">Reference proteome</keyword>